<organism evidence="2 3">
    <name type="scientific">Bacteroides coprosuis DSM 18011</name>
    <dbReference type="NCBI Taxonomy" id="679937"/>
    <lineage>
        <taxon>Bacteria</taxon>
        <taxon>Pseudomonadati</taxon>
        <taxon>Bacteroidota</taxon>
        <taxon>Bacteroidia</taxon>
        <taxon>Bacteroidales</taxon>
        <taxon>Bacteroidaceae</taxon>
        <taxon>Bacteroides</taxon>
    </lineage>
</organism>
<protein>
    <submittedName>
        <fullName evidence="2">Uncharacterized protein</fullName>
    </submittedName>
</protein>
<keyword evidence="1" id="KW-1133">Transmembrane helix</keyword>
<sequence length="76" mass="9241">MKKKRKKSNWIVGALLIYTTLVAFYFLVFVERQNTMEEYLTIGFSYLIILILWFVLRKKEKYAQEREKEMGNPDKK</sequence>
<dbReference type="STRING" id="679937.Bcop_2382"/>
<name>F3ZNK0_9BACE</name>
<dbReference type="Proteomes" id="UP000018439">
    <property type="component" value="Chromosome"/>
</dbReference>
<dbReference type="OrthoDB" id="1049289at2"/>
<gene>
    <name evidence="2" type="ORF">Bcop_2382</name>
</gene>
<keyword evidence="1" id="KW-0812">Transmembrane</keyword>
<dbReference type="AlphaFoldDB" id="F3ZNK0"/>
<dbReference type="EMBL" id="CM001167">
    <property type="protein sequence ID" value="EGJ72535.1"/>
    <property type="molecule type" value="Genomic_DNA"/>
</dbReference>
<keyword evidence="3" id="KW-1185">Reference proteome</keyword>
<feature type="transmembrane region" description="Helical" evidence="1">
    <location>
        <begin position="39"/>
        <end position="56"/>
    </location>
</feature>
<dbReference type="HOGENOM" id="CLU_2646998_0_0_10"/>
<reference evidence="2 3" key="1">
    <citation type="journal article" date="2011" name="Stand. Genomic Sci.">
        <title>Non-contiguous finished genome sequence of Bacteroides coprosuis type strain (PC139).</title>
        <authorList>
            <person name="Land M."/>
            <person name="Held B."/>
            <person name="Gronow S."/>
            <person name="Abt B."/>
            <person name="Lucas S."/>
            <person name="Del Rio T.G."/>
            <person name="Nolan M."/>
            <person name="Tice H."/>
            <person name="Cheng J.F."/>
            <person name="Pitluck S."/>
            <person name="Liolios K."/>
            <person name="Pagani I."/>
            <person name="Ivanova N."/>
            <person name="Mavromatis K."/>
            <person name="Mikhailova N."/>
            <person name="Pati A."/>
            <person name="Tapia R."/>
            <person name="Han C."/>
            <person name="Goodwin L."/>
            <person name="Chen A."/>
            <person name="Palaniappan K."/>
            <person name="Hauser L."/>
            <person name="Brambilla E.M."/>
            <person name="Rohde M."/>
            <person name="Goker M."/>
            <person name="Detter J.C."/>
            <person name="Woyke T."/>
            <person name="Bristow J."/>
            <person name="Eisen J.A."/>
            <person name="Markowitz V."/>
            <person name="Hugenholtz P."/>
            <person name="Kyrpides N.C."/>
            <person name="Klenk H.P."/>
            <person name="Lapidus A."/>
        </authorList>
    </citation>
    <scope>NUCLEOTIDE SEQUENCE</scope>
    <source>
        <strain evidence="2 3">DSM 18011</strain>
    </source>
</reference>
<evidence type="ECO:0000313" key="2">
    <source>
        <dbReference type="EMBL" id="EGJ72535.1"/>
    </source>
</evidence>
<keyword evidence="1" id="KW-0472">Membrane</keyword>
<evidence type="ECO:0000256" key="1">
    <source>
        <dbReference type="SAM" id="Phobius"/>
    </source>
</evidence>
<accession>F3ZNK0</accession>
<evidence type="ECO:0000313" key="3">
    <source>
        <dbReference type="Proteomes" id="UP000018439"/>
    </source>
</evidence>
<feature type="transmembrane region" description="Helical" evidence="1">
    <location>
        <begin position="9"/>
        <end position="27"/>
    </location>
</feature>
<proteinExistence type="predicted"/>